<sequence>MPPKATQEQRHQQRKDEIIAAARRRFRVSGFHAASMSQIALEAQLSVGQIYRYFSSKDAIIEEIVRRIIDYRIAEMENKAETTHLPEVLAWRQTLSPDDDALMLEMSAEATRNPHVQAMMVEADARMFNNACNHMQSRHPHLSAEQVRCCVELLAGLMEGATLRRLTPQKCNPAQLKELYQEIITMIFLPKK</sequence>
<accession>A0A1G4Y5A7</accession>
<comment type="caution">
    <text evidence="4">The sequence shown here is derived from an EMBL/GenBank/DDBJ whole genome shotgun (WGS) entry which is preliminary data.</text>
</comment>
<gene>
    <name evidence="4" type="ORF">SAMN02927897_01965</name>
</gene>
<dbReference type="InterPro" id="IPR009057">
    <property type="entry name" value="Homeodomain-like_sf"/>
</dbReference>
<dbReference type="PROSITE" id="PS01081">
    <property type="entry name" value="HTH_TETR_1"/>
    <property type="match status" value="1"/>
</dbReference>
<dbReference type="GO" id="GO:0000976">
    <property type="term" value="F:transcription cis-regulatory region binding"/>
    <property type="evidence" value="ECO:0007669"/>
    <property type="project" value="TreeGrafter"/>
</dbReference>
<evidence type="ECO:0000256" key="2">
    <source>
        <dbReference type="PROSITE-ProRule" id="PRU00335"/>
    </source>
</evidence>
<dbReference type="AlphaFoldDB" id="A0A1G4Y5A7"/>
<dbReference type="PANTHER" id="PTHR30055">
    <property type="entry name" value="HTH-TYPE TRANSCRIPTIONAL REGULATOR RUTR"/>
    <property type="match status" value="1"/>
</dbReference>
<dbReference type="EMBL" id="FMUI01000005">
    <property type="protein sequence ID" value="SCX48602.1"/>
    <property type="molecule type" value="Genomic_DNA"/>
</dbReference>
<organism evidence="4 5">
    <name type="scientific">Kosakonia sacchari</name>
    <dbReference type="NCBI Taxonomy" id="1158459"/>
    <lineage>
        <taxon>Bacteria</taxon>
        <taxon>Pseudomonadati</taxon>
        <taxon>Pseudomonadota</taxon>
        <taxon>Gammaproteobacteria</taxon>
        <taxon>Enterobacterales</taxon>
        <taxon>Enterobacteriaceae</taxon>
        <taxon>Kosakonia</taxon>
    </lineage>
</organism>
<dbReference type="PANTHER" id="PTHR30055:SF226">
    <property type="entry name" value="HTH-TYPE TRANSCRIPTIONAL REGULATOR PKSA"/>
    <property type="match status" value="1"/>
</dbReference>
<dbReference type="Gene3D" id="1.10.357.10">
    <property type="entry name" value="Tetracycline Repressor, domain 2"/>
    <property type="match status" value="1"/>
</dbReference>
<evidence type="ECO:0000259" key="3">
    <source>
        <dbReference type="PROSITE" id="PS50977"/>
    </source>
</evidence>
<dbReference type="GO" id="GO:0003700">
    <property type="term" value="F:DNA-binding transcription factor activity"/>
    <property type="evidence" value="ECO:0007669"/>
    <property type="project" value="TreeGrafter"/>
</dbReference>
<dbReference type="RefSeq" id="WP_017457777.1">
    <property type="nucleotide sequence ID" value="NZ_FMUI01000005.1"/>
</dbReference>
<name>A0A1G4Y5A7_9ENTR</name>
<evidence type="ECO:0000256" key="1">
    <source>
        <dbReference type="ARBA" id="ARBA00023125"/>
    </source>
</evidence>
<dbReference type="SUPFAM" id="SSF46689">
    <property type="entry name" value="Homeodomain-like"/>
    <property type="match status" value="1"/>
</dbReference>
<dbReference type="PRINTS" id="PR00455">
    <property type="entry name" value="HTHTETR"/>
</dbReference>
<feature type="domain" description="HTH tetR-type" evidence="3">
    <location>
        <begin position="12"/>
        <end position="72"/>
    </location>
</feature>
<dbReference type="InterPro" id="IPR050109">
    <property type="entry name" value="HTH-type_TetR-like_transc_reg"/>
</dbReference>
<feature type="DNA-binding region" description="H-T-H motif" evidence="2">
    <location>
        <begin position="35"/>
        <end position="54"/>
    </location>
</feature>
<dbReference type="GeneID" id="23844775"/>
<keyword evidence="1 2" id="KW-0238">DNA-binding</keyword>
<dbReference type="InterPro" id="IPR023772">
    <property type="entry name" value="DNA-bd_HTH_TetR-type_CS"/>
</dbReference>
<dbReference type="Proteomes" id="UP000183569">
    <property type="component" value="Unassembled WGS sequence"/>
</dbReference>
<protein>
    <submittedName>
        <fullName evidence="4">Transcriptional regulator, TetR family</fullName>
    </submittedName>
</protein>
<proteinExistence type="predicted"/>
<reference evidence="4 5" key="1">
    <citation type="submission" date="2016-10" db="EMBL/GenBank/DDBJ databases">
        <authorList>
            <person name="Varghese N."/>
            <person name="Submissions S."/>
        </authorList>
    </citation>
    <scope>NUCLEOTIDE SEQUENCE [LARGE SCALE GENOMIC DNA]</scope>
    <source>
        <strain evidence="4 5">CGMCC 1.12102</strain>
    </source>
</reference>
<dbReference type="PROSITE" id="PS50977">
    <property type="entry name" value="HTH_TETR_2"/>
    <property type="match status" value="1"/>
</dbReference>
<dbReference type="Pfam" id="PF00440">
    <property type="entry name" value="TetR_N"/>
    <property type="match status" value="1"/>
</dbReference>
<evidence type="ECO:0000313" key="4">
    <source>
        <dbReference type="EMBL" id="SCX48602.1"/>
    </source>
</evidence>
<dbReference type="InterPro" id="IPR001647">
    <property type="entry name" value="HTH_TetR"/>
</dbReference>
<evidence type="ECO:0000313" key="5">
    <source>
        <dbReference type="Proteomes" id="UP000183569"/>
    </source>
</evidence>